<dbReference type="Pfam" id="PF12024">
    <property type="entry name" value="DUF3512"/>
    <property type="match status" value="1"/>
</dbReference>
<evidence type="ECO:0000259" key="8">
    <source>
        <dbReference type="PROSITE" id="PS50014"/>
    </source>
</evidence>
<dbReference type="EMBL" id="OA882163">
    <property type="protein sequence ID" value="CAD7273395.1"/>
    <property type="molecule type" value="Genomic_DNA"/>
</dbReference>
<dbReference type="Proteomes" id="UP000678499">
    <property type="component" value="Unassembled WGS sequence"/>
</dbReference>
<evidence type="ECO:0000313" key="9">
    <source>
        <dbReference type="EMBL" id="CAD7273395.1"/>
    </source>
</evidence>
<dbReference type="InterPro" id="IPR036427">
    <property type="entry name" value="Bromodomain-like_sf"/>
</dbReference>
<evidence type="ECO:0000256" key="4">
    <source>
        <dbReference type="ARBA" id="ARBA00023163"/>
    </source>
</evidence>
<dbReference type="GO" id="GO:0006357">
    <property type="term" value="P:regulation of transcription by RNA polymerase II"/>
    <property type="evidence" value="ECO:0007669"/>
    <property type="project" value="TreeGrafter"/>
</dbReference>
<name>A0A7R9BG59_9CRUS</name>
<dbReference type="GO" id="GO:0005634">
    <property type="term" value="C:nucleus"/>
    <property type="evidence" value="ECO:0007669"/>
    <property type="project" value="UniProtKB-SubCell"/>
</dbReference>
<feature type="compositionally biased region" description="Basic residues" evidence="7">
    <location>
        <begin position="25"/>
        <end position="43"/>
    </location>
</feature>
<dbReference type="SUPFAM" id="SSF47370">
    <property type="entry name" value="Bromodomain"/>
    <property type="match status" value="1"/>
</dbReference>
<feature type="region of interest" description="Disordered" evidence="7">
    <location>
        <begin position="1"/>
        <end position="57"/>
    </location>
</feature>
<dbReference type="OrthoDB" id="21648at2759"/>
<keyword evidence="3 6" id="KW-0103">Bromodomain</keyword>
<dbReference type="Pfam" id="PF00439">
    <property type="entry name" value="Bromodomain"/>
    <property type="match status" value="1"/>
</dbReference>
<sequence>MTGSEEERMEVDEDEHQTDNDGVVKKSKKKKKKKDKKHRHKDKDRKNKDEVPNSSTASRDAKLLNAVASKLLSMFELKDERKFFAWPVTDQIAPGYSAIIARPMDFATMRGKIRSGKYTSLKNFKEDFELVCTNAQTYNQPSTVYYKAAKRLQHYGKKAMHSSRILDLKSECPEFEDLTYDDLARDFQPSVEPAAAADNKEKSNDEDTDPEKILETATSALKGVHAKLAMRKADSSLGFLRQRPDGTTTLNIIVPPMKTVDTKEKIVTLGTSVGKLTHGTGSIQGFKEDRRNVAKIGKPMSYGPYNTHAPLYDTTFASVNAEEANLLLSACGSELGVSYAESLRRFCADSEYCLNLANDVIDAITGGAYSDARVVIGIREDGLTKVDQKIRSSVSPQGSAETPQIGSKMDFESLKSLENDGIDVSFLDEMEKEDNLRADMSKKLMSAGKLLEDLKESQDKRLSLPPPQHLLNCPPPSQDEILLARNVVTSLTDISKQVPPACVAPVTGLRKAMGIVPSAH</sequence>
<proteinExistence type="predicted"/>
<keyword evidence="10" id="KW-1185">Reference proteome</keyword>
<feature type="compositionally biased region" description="Acidic residues" evidence="7">
    <location>
        <begin position="7"/>
        <end position="16"/>
    </location>
</feature>
<protein>
    <recommendedName>
        <fullName evidence="8">Bromo domain-containing protein</fullName>
    </recommendedName>
</protein>
<evidence type="ECO:0000256" key="7">
    <source>
        <dbReference type="SAM" id="MobiDB-lite"/>
    </source>
</evidence>
<keyword evidence="2" id="KW-0805">Transcription regulation</keyword>
<dbReference type="PROSITE" id="PS50014">
    <property type="entry name" value="BROMODOMAIN_2"/>
    <property type="match status" value="1"/>
</dbReference>
<reference evidence="9" key="1">
    <citation type="submission" date="2020-11" db="EMBL/GenBank/DDBJ databases">
        <authorList>
            <person name="Tran Van P."/>
        </authorList>
    </citation>
    <scope>NUCLEOTIDE SEQUENCE</scope>
</reference>
<accession>A0A7R9BG59</accession>
<dbReference type="InterPro" id="IPR001487">
    <property type="entry name" value="Bromodomain"/>
</dbReference>
<dbReference type="Gene3D" id="1.20.920.10">
    <property type="entry name" value="Bromodomain-like"/>
    <property type="match status" value="1"/>
</dbReference>
<dbReference type="PRINTS" id="PR00503">
    <property type="entry name" value="BROMODOMAIN"/>
</dbReference>
<organism evidence="9">
    <name type="scientific">Notodromas monacha</name>
    <dbReference type="NCBI Taxonomy" id="399045"/>
    <lineage>
        <taxon>Eukaryota</taxon>
        <taxon>Metazoa</taxon>
        <taxon>Ecdysozoa</taxon>
        <taxon>Arthropoda</taxon>
        <taxon>Crustacea</taxon>
        <taxon>Oligostraca</taxon>
        <taxon>Ostracoda</taxon>
        <taxon>Podocopa</taxon>
        <taxon>Podocopida</taxon>
        <taxon>Cypridocopina</taxon>
        <taxon>Cypridoidea</taxon>
        <taxon>Cyprididae</taxon>
        <taxon>Notodromas</taxon>
    </lineage>
</organism>
<feature type="domain" description="Bromo" evidence="8">
    <location>
        <begin position="76"/>
        <end position="146"/>
    </location>
</feature>
<dbReference type="AlphaFoldDB" id="A0A7R9BG59"/>
<evidence type="ECO:0000256" key="1">
    <source>
        <dbReference type="ARBA" id="ARBA00004123"/>
    </source>
</evidence>
<dbReference type="InterPro" id="IPR051831">
    <property type="entry name" value="Bromodomain_contain_prot"/>
</dbReference>
<evidence type="ECO:0000256" key="6">
    <source>
        <dbReference type="PROSITE-ProRule" id="PRU00035"/>
    </source>
</evidence>
<dbReference type="EMBL" id="CAJPEX010000126">
    <property type="protein sequence ID" value="CAG0913547.1"/>
    <property type="molecule type" value="Genomic_DNA"/>
</dbReference>
<evidence type="ECO:0000256" key="2">
    <source>
        <dbReference type="ARBA" id="ARBA00023015"/>
    </source>
</evidence>
<comment type="subcellular location">
    <subcellularLocation>
        <location evidence="1">Nucleus</location>
    </subcellularLocation>
</comment>
<dbReference type="PANTHER" id="PTHR22881:SF27">
    <property type="entry name" value="BROMODOMAIN CONTAINING 7_9"/>
    <property type="match status" value="1"/>
</dbReference>
<gene>
    <name evidence="9" type="ORF">NMOB1V02_LOCUS1286</name>
</gene>
<evidence type="ECO:0000256" key="3">
    <source>
        <dbReference type="ARBA" id="ARBA00023117"/>
    </source>
</evidence>
<evidence type="ECO:0000256" key="5">
    <source>
        <dbReference type="ARBA" id="ARBA00023242"/>
    </source>
</evidence>
<dbReference type="SMART" id="SM00297">
    <property type="entry name" value="BROMO"/>
    <property type="match status" value="1"/>
</dbReference>
<evidence type="ECO:0000313" key="10">
    <source>
        <dbReference type="Proteomes" id="UP000678499"/>
    </source>
</evidence>
<keyword evidence="5" id="KW-0539">Nucleus</keyword>
<keyword evidence="4" id="KW-0804">Transcription</keyword>
<dbReference type="PANTHER" id="PTHR22881">
    <property type="entry name" value="BROMODOMAIN CONTAINING PROTEIN"/>
    <property type="match status" value="1"/>
</dbReference>
<dbReference type="InterPro" id="IPR021900">
    <property type="entry name" value="DUF3512"/>
</dbReference>